<proteinExistence type="predicted"/>
<dbReference type="InterPro" id="IPR026866">
    <property type="entry name" value="CR006_AAA"/>
</dbReference>
<keyword evidence="3" id="KW-1185">Reference proteome</keyword>
<dbReference type="AlphaFoldDB" id="A0A2T8HG97"/>
<evidence type="ECO:0000259" key="1">
    <source>
        <dbReference type="Pfam" id="PF13166"/>
    </source>
</evidence>
<gene>
    <name evidence="2" type="ORF">DC487_12865</name>
</gene>
<dbReference type="RefSeq" id="WP_116776383.1">
    <property type="nucleotide sequence ID" value="NZ_QDKG01000005.1"/>
</dbReference>
<comment type="caution">
    <text evidence="2">The sequence shown here is derived from an EMBL/GenBank/DDBJ whole genome shotgun (WGS) entry which is preliminary data.</text>
</comment>
<dbReference type="Pfam" id="PF13166">
    <property type="entry name" value="AAA_13"/>
    <property type="match status" value="1"/>
</dbReference>
<protein>
    <recommendedName>
        <fullName evidence="1">Protein CR006 P-loop domain-containing protein</fullName>
    </recommendedName>
</protein>
<sequence>MITKINKLKRFGIYQNYTWGGIDEFKKKNLVYGWNYSGKTTLSKLFQVLEFKDKNRCFNDSEIEVSYPKIPIQVA</sequence>
<accession>A0A2T8HG97</accession>
<feature type="domain" description="Protein CR006 P-loop" evidence="1">
    <location>
        <begin position="11"/>
        <end position="66"/>
    </location>
</feature>
<reference evidence="2 3" key="1">
    <citation type="submission" date="2018-04" db="EMBL/GenBank/DDBJ databases">
        <title>Sphingobacterium cortibacter sp. nov.</title>
        <authorList>
            <person name="Li Y."/>
        </authorList>
    </citation>
    <scope>NUCLEOTIDE SEQUENCE [LARGE SCALE GENOMIC DNA]</scope>
    <source>
        <strain evidence="2 3">2c-3</strain>
    </source>
</reference>
<organism evidence="2 3">
    <name type="scientific">Sphingobacterium corticibacter</name>
    <dbReference type="NCBI Taxonomy" id="2171749"/>
    <lineage>
        <taxon>Bacteria</taxon>
        <taxon>Pseudomonadati</taxon>
        <taxon>Bacteroidota</taxon>
        <taxon>Sphingobacteriia</taxon>
        <taxon>Sphingobacteriales</taxon>
        <taxon>Sphingobacteriaceae</taxon>
        <taxon>Sphingobacterium</taxon>
    </lineage>
</organism>
<dbReference type="EMBL" id="QDKG01000005">
    <property type="protein sequence ID" value="PVH24433.1"/>
    <property type="molecule type" value="Genomic_DNA"/>
</dbReference>
<evidence type="ECO:0000313" key="3">
    <source>
        <dbReference type="Proteomes" id="UP000245627"/>
    </source>
</evidence>
<dbReference type="OrthoDB" id="9795565at2"/>
<name>A0A2T8HG97_9SPHI</name>
<evidence type="ECO:0000313" key="2">
    <source>
        <dbReference type="EMBL" id="PVH24433.1"/>
    </source>
</evidence>
<dbReference type="Proteomes" id="UP000245627">
    <property type="component" value="Unassembled WGS sequence"/>
</dbReference>